<dbReference type="Pfam" id="PF04266">
    <property type="entry name" value="ASCH"/>
    <property type="match status" value="1"/>
</dbReference>
<evidence type="ECO:0000313" key="3">
    <source>
        <dbReference type="Proteomes" id="UP000242700"/>
    </source>
</evidence>
<name>A0A1G8ZEU2_9STAP</name>
<dbReference type="PIRSF" id="PIRSF021320">
    <property type="entry name" value="DUF984"/>
    <property type="match status" value="1"/>
</dbReference>
<proteinExistence type="predicted"/>
<dbReference type="Gene3D" id="3.10.400.10">
    <property type="entry name" value="Sulfate adenylyltransferase"/>
    <property type="match status" value="1"/>
</dbReference>
<dbReference type="InterPro" id="IPR015947">
    <property type="entry name" value="PUA-like_sf"/>
</dbReference>
<sequence>MNAEQYWNEFTEKYPDYKEMKYTAWAFGAEPDELAELVVSGRKTLTCSGLKLYEADAEPLPEMGEVSIVLNTSEEAVCVIETTKVYTVAFKDVDETIAYKEGEGDRTLAYWRQAHLEFFIPEYDTAGLIFNEEEIIVIEEFKKIYS</sequence>
<dbReference type="PANTHER" id="PTHR39203:SF1">
    <property type="entry name" value="CYTOPLASMIC PROTEIN"/>
    <property type="match status" value="1"/>
</dbReference>
<feature type="domain" description="ASCH" evidence="1">
    <location>
        <begin position="25"/>
        <end position="145"/>
    </location>
</feature>
<organism evidence="2 3">
    <name type="scientific">Jeotgalicoccus aerolatus</name>
    <dbReference type="NCBI Taxonomy" id="709510"/>
    <lineage>
        <taxon>Bacteria</taxon>
        <taxon>Bacillati</taxon>
        <taxon>Bacillota</taxon>
        <taxon>Bacilli</taxon>
        <taxon>Bacillales</taxon>
        <taxon>Staphylococcaceae</taxon>
        <taxon>Jeotgalicoccus</taxon>
    </lineage>
</organism>
<dbReference type="SUPFAM" id="SSF88697">
    <property type="entry name" value="PUA domain-like"/>
    <property type="match status" value="1"/>
</dbReference>
<dbReference type="EMBL" id="FNFI01000005">
    <property type="protein sequence ID" value="SDK13547.1"/>
    <property type="molecule type" value="Genomic_DNA"/>
</dbReference>
<reference evidence="3" key="1">
    <citation type="submission" date="2016-10" db="EMBL/GenBank/DDBJ databases">
        <authorList>
            <person name="Varghese N."/>
            <person name="Submissions S."/>
        </authorList>
    </citation>
    <scope>NUCLEOTIDE SEQUENCE [LARGE SCALE GENOMIC DNA]</scope>
    <source>
        <strain evidence="3">CGMCC 1.8911</strain>
    </source>
</reference>
<dbReference type="SMART" id="SM01022">
    <property type="entry name" value="ASCH"/>
    <property type="match status" value="1"/>
</dbReference>
<protein>
    <submittedName>
        <fullName evidence="2">Uncharacterized protein YhfF</fullName>
    </submittedName>
</protein>
<accession>A0A1G8ZEU2</accession>
<dbReference type="Proteomes" id="UP000242700">
    <property type="component" value="Unassembled WGS sequence"/>
</dbReference>
<dbReference type="RefSeq" id="WP_092596933.1">
    <property type="nucleotide sequence ID" value="NZ_FNFI01000005.1"/>
</dbReference>
<dbReference type="InterPro" id="IPR007374">
    <property type="entry name" value="ASCH_domain"/>
</dbReference>
<evidence type="ECO:0000259" key="1">
    <source>
        <dbReference type="SMART" id="SM01022"/>
    </source>
</evidence>
<dbReference type="CDD" id="cd06553">
    <property type="entry name" value="ASCH_Ef3133_like"/>
    <property type="match status" value="1"/>
</dbReference>
<dbReference type="AlphaFoldDB" id="A0A1G8ZEU2"/>
<dbReference type="STRING" id="586411.SAMN05216187_10547"/>
<gene>
    <name evidence="2" type="ORF">SAMN05216187_10547</name>
</gene>
<dbReference type="PANTHER" id="PTHR39203">
    <property type="entry name" value="CYTOPLASMIC PROTEIN-RELATED"/>
    <property type="match status" value="1"/>
</dbReference>
<dbReference type="InterPro" id="IPR009326">
    <property type="entry name" value="DUF984"/>
</dbReference>
<evidence type="ECO:0000313" key="2">
    <source>
        <dbReference type="EMBL" id="SDK13547.1"/>
    </source>
</evidence>
<dbReference type="OrthoDB" id="9807542at2"/>